<evidence type="ECO:0000313" key="6">
    <source>
        <dbReference type="Proteomes" id="UP001497516"/>
    </source>
</evidence>
<dbReference type="GO" id="GO:0005634">
    <property type="term" value="C:nucleus"/>
    <property type="evidence" value="ECO:0007669"/>
    <property type="project" value="TreeGrafter"/>
</dbReference>
<dbReference type="InterPro" id="IPR051229">
    <property type="entry name" value="ALYREF_mRNA_export"/>
</dbReference>
<dbReference type="PROSITE" id="PS50102">
    <property type="entry name" value="RRM"/>
    <property type="match status" value="1"/>
</dbReference>
<feature type="region of interest" description="Disordered" evidence="3">
    <location>
        <begin position="1"/>
        <end position="64"/>
    </location>
</feature>
<accession>A0AAV2EP82</accession>
<dbReference type="PANTHER" id="PTHR19965:SF100">
    <property type="entry name" value="RRM DOMAIN-CONTAINING PROTEIN"/>
    <property type="match status" value="1"/>
</dbReference>
<dbReference type="Gene3D" id="3.30.70.330">
    <property type="match status" value="1"/>
</dbReference>
<name>A0AAV2EP82_9ROSI</name>
<keyword evidence="1 2" id="KW-0694">RNA-binding</keyword>
<dbReference type="CDD" id="cd12680">
    <property type="entry name" value="RRM_THOC4"/>
    <property type="match status" value="1"/>
</dbReference>
<feature type="domain" description="RRM" evidence="4">
    <location>
        <begin position="108"/>
        <end position="185"/>
    </location>
</feature>
<feature type="compositionally biased region" description="Basic residues" evidence="3">
    <location>
        <begin position="16"/>
        <end position="32"/>
    </location>
</feature>
<dbReference type="PANTHER" id="PTHR19965">
    <property type="entry name" value="RNA AND EXPORT FACTOR BINDING PROTEIN"/>
    <property type="match status" value="1"/>
</dbReference>
<dbReference type="GO" id="GO:0003729">
    <property type="term" value="F:mRNA binding"/>
    <property type="evidence" value="ECO:0007669"/>
    <property type="project" value="TreeGrafter"/>
</dbReference>
<evidence type="ECO:0000256" key="3">
    <source>
        <dbReference type="SAM" id="MobiDB-lite"/>
    </source>
</evidence>
<reference evidence="5 6" key="1">
    <citation type="submission" date="2024-04" db="EMBL/GenBank/DDBJ databases">
        <authorList>
            <person name="Fracassetti M."/>
        </authorList>
    </citation>
    <scope>NUCLEOTIDE SEQUENCE [LARGE SCALE GENOMIC DNA]</scope>
</reference>
<dbReference type="Pfam" id="PF00076">
    <property type="entry name" value="RRM_1"/>
    <property type="match status" value="1"/>
</dbReference>
<evidence type="ECO:0000259" key="4">
    <source>
        <dbReference type="PROSITE" id="PS50102"/>
    </source>
</evidence>
<keyword evidence="6" id="KW-1185">Reference proteome</keyword>
<organism evidence="5 6">
    <name type="scientific">Linum trigynum</name>
    <dbReference type="NCBI Taxonomy" id="586398"/>
    <lineage>
        <taxon>Eukaryota</taxon>
        <taxon>Viridiplantae</taxon>
        <taxon>Streptophyta</taxon>
        <taxon>Embryophyta</taxon>
        <taxon>Tracheophyta</taxon>
        <taxon>Spermatophyta</taxon>
        <taxon>Magnoliopsida</taxon>
        <taxon>eudicotyledons</taxon>
        <taxon>Gunneridae</taxon>
        <taxon>Pentapetalae</taxon>
        <taxon>rosids</taxon>
        <taxon>fabids</taxon>
        <taxon>Malpighiales</taxon>
        <taxon>Linaceae</taxon>
        <taxon>Linum</taxon>
    </lineage>
</organism>
<gene>
    <name evidence="5" type="ORF">LTRI10_LOCUS28320</name>
</gene>
<proteinExistence type="predicted"/>
<dbReference type="AlphaFoldDB" id="A0AAV2EP82"/>
<dbReference type="InterPro" id="IPR012677">
    <property type="entry name" value="Nucleotide-bd_a/b_plait_sf"/>
</dbReference>
<dbReference type="SUPFAM" id="SSF54928">
    <property type="entry name" value="RNA-binding domain, RBD"/>
    <property type="match status" value="1"/>
</dbReference>
<dbReference type="InterPro" id="IPR035979">
    <property type="entry name" value="RBD_domain_sf"/>
</dbReference>
<dbReference type="EMBL" id="OZ034818">
    <property type="protein sequence ID" value="CAL1387325.1"/>
    <property type="molecule type" value="Genomic_DNA"/>
</dbReference>
<evidence type="ECO:0000256" key="1">
    <source>
        <dbReference type="ARBA" id="ARBA00022884"/>
    </source>
</evidence>
<dbReference type="SMART" id="SM00360">
    <property type="entry name" value="RRM"/>
    <property type="match status" value="1"/>
</dbReference>
<dbReference type="GO" id="GO:0006406">
    <property type="term" value="P:mRNA export from nucleus"/>
    <property type="evidence" value="ECO:0007669"/>
    <property type="project" value="TreeGrafter"/>
</dbReference>
<feature type="region of interest" description="Disordered" evidence="3">
    <location>
        <begin position="195"/>
        <end position="242"/>
    </location>
</feature>
<protein>
    <recommendedName>
        <fullName evidence="4">RRM domain-containing protein</fullName>
    </recommendedName>
</protein>
<evidence type="ECO:0000313" key="5">
    <source>
        <dbReference type="EMBL" id="CAL1387325.1"/>
    </source>
</evidence>
<dbReference type="InterPro" id="IPR000504">
    <property type="entry name" value="RRM_dom"/>
</dbReference>
<dbReference type="Proteomes" id="UP001497516">
    <property type="component" value="Chromosome 5"/>
</dbReference>
<evidence type="ECO:0000256" key="2">
    <source>
        <dbReference type="PROSITE-ProRule" id="PRU00176"/>
    </source>
</evidence>
<sequence length="269" mass="28756">MESSLDMNLDDIVRQNKSRGKGRSGRRGKGGGRSRGDGRGGGDGGGEGRTFHIGDGVGPNRRFGGRGILGPSPYLLPSVPATRNFFGKASMELVEPMLVPADGRGEGTKLYVSNLDYGVTSQDIKVLFSEVGKLKRYSIHCDESGRPKGTAEVVYERYGDALAAIMRYDNVDLDGRPLRIELIGVKVLPPTPLRAPAAASNTRRPNLPFNFKSGGGESFRGRRPAHGGDSFGKDKGPGGAQCQVQVQGEEIVWGQKLTAEELDAAVEIE</sequence>